<keyword evidence="3" id="KW-1185">Reference proteome</keyword>
<feature type="non-terminal residue" evidence="2">
    <location>
        <position position="67"/>
    </location>
</feature>
<dbReference type="AlphaFoldDB" id="M5G663"/>
<sequence>MSRSNEPRLSTSILSPGVNARRTPTCAANSSASPPIPKRRVCRFQDLRERAFQAERGRFHGRRGGML</sequence>
<proteinExistence type="predicted"/>
<name>M5G663_DACPD</name>
<feature type="compositionally biased region" description="Polar residues" evidence="1">
    <location>
        <begin position="1"/>
        <end position="14"/>
    </location>
</feature>
<evidence type="ECO:0000313" key="2">
    <source>
        <dbReference type="EMBL" id="EJT99252.1"/>
    </source>
</evidence>
<organism evidence="2 3">
    <name type="scientific">Dacryopinax primogenitus (strain DJM 731)</name>
    <name type="common">Brown rot fungus</name>
    <dbReference type="NCBI Taxonomy" id="1858805"/>
    <lineage>
        <taxon>Eukaryota</taxon>
        <taxon>Fungi</taxon>
        <taxon>Dikarya</taxon>
        <taxon>Basidiomycota</taxon>
        <taxon>Agaricomycotina</taxon>
        <taxon>Dacrymycetes</taxon>
        <taxon>Dacrymycetales</taxon>
        <taxon>Dacrymycetaceae</taxon>
        <taxon>Dacryopinax</taxon>
    </lineage>
</organism>
<dbReference type="GeneID" id="63688486"/>
<gene>
    <name evidence="2" type="ORF">DACRYDRAFT_23863</name>
</gene>
<dbReference type="HOGENOM" id="CLU_2819436_0_0_1"/>
<accession>M5G663</accession>
<dbReference type="RefSeq" id="XP_040626150.1">
    <property type="nucleotide sequence ID" value="XM_040773424.1"/>
</dbReference>
<protein>
    <submittedName>
        <fullName evidence="2">Uncharacterized protein</fullName>
    </submittedName>
</protein>
<feature type="region of interest" description="Disordered" evidence="1">
    <location>
        <begin position="1"/>
        <end position="37"/>
    </location>
</feature>
<evidence type="ECO:0000313" key="3">
    <source>
        <dbReference type="Proteomes" id="UP000030653"/>
    </source>
</evidence>
<evidence type="ECO:0000256" key="1">
    <source>
        <dbReference type="SAM" id="MobiDB-lite"/>
    </source>
</evidence>
<dbReference type="Proteomes" id="UP000030653">
    <property type="component" value="Unassembled WGS sequence"/>
</dbReference>
<dbReference type="EMBL" id="JH795870">
    <property type="protein sequence ID" value="EJT99252.1"/>
    <property type="molecule type" value="Genomic_DNA"/>
</dbReference>
<reference evidence="2 3" key="1">
    <citation type="journal article" date="2012" name="Science">
        <title>The Paleozoic origin of enzymatic lignin decomposition reconstructed from 31 fungal genomes.</title>
        <authorList>
            <person name="Floudas D."/>
            <person name="Binder M."/>
            <person name="Riley R."/>
            <person name="Barry K."/>
            <person name="Blanchette R.A."/>
            <person name="Henrissat B."/>
            <person name="Martinez A.T."/>
            <person name="Otillar R."/>
            <person name="Spatafora J.W."/>
            <person name="Yadav J.S."/>
            <person name="Aerts A."/>
            <person name="Benoit I."/>
            <person name="Boyd A."/>
            <person name="Carlson A."/>
            <person name="Copeland A."/>
            <person name="Coutinho P.M."/>
            <person name="de Vries R.P."/>
            <person name="Ferreira P."/>
            <person name="Findley K."/>
            <person name="Foster B."/>
            <person name="Gaskell J."/>
            <person name="Glotzer D."/>
            <person name="Gorecki P."/>
            <person name="Heitman J."/>
            <person name="Hesse C."/>
            <person name="Hori C."/>
            <person name="Igarashi K."/>
            <person name="Jurgens J.A."/>
            <person name="Kallen N."/>
            <person name="Kersten P."/>
            <person name="Kohler A."/>
            <person name="Kuees U."/>
            <person name="Kumar T.K.A."/>
            <person name="Kuo A."/>
            <person name="LaButti K."/>
            <person name="Larrondo L.F."/>
            <person name="Lindquist E."/>
            <person name="Ling A."/>
            <person name="Lombard V."/>
            <person name="Lucas S."/>
            <person name="Lundell T."/>
            <person name="Martin R."/>
            <person name="McLaughlin D.J."/>
            <person name="Morgenstern I."/>
            <person name="Morin E."/>
            <person name="Murat C."/>
            <person name="Nagy L.G."/>
            <person name="Nolan M."/>
            <person name="Ohm R.A."/>
            <person name="Patyshakuliyeva A."/>
            <person name="Rokas A."/>
            <person name="Ruiz-Duenas F.J."/>
            <person name="Sabat G."/>
            <person name="Salamov A."/>
            <person name="Samejima M."/>
            <person name="Schmutz J."/>
            <person name="Slot J.C."/>
            <person name="St John F."/>
            <person name="Stenlid J."/>
            <person name="Sun H."/>
            <person name="Sun S."/>
            <person name="Syed K."/>
            <person name="Tsang A."/>
            <person name="Wiebenga A."/>
            <person name="Young D."/>
            <person name="Pisabarro A."/>
            <person name="Eastwood D.C."/>
            <person name="Martin F."/>
            <person name="Cullen D."/>
            <person name="Grigoriev I.V."/>
            <person name="Hibbett D.S."/>
        </authorList>
    </citation>
    <scope>NUCLEOTIDE SEQUENCE [LARGE SCALE GENOMIC DNA]</scope>
    <source>
        <strain evidence="2 3">DJM-731 SS1</strain>
    </source>
</reference>